<dbReference type="GO" id="GO:0055085">
    <property type="term" value="P:transmembrane transport"/>
    <property type="evidence" value="ECO:0007669"/>
    <property type="project" value="InterPro"/>
</dbReference>
<accession>H5SMM8</accession>
<feature type="transmembrane region" description="Helical" evidence="7">
    <location>
        <begin position="196"/>
        <end position="216"/>
    </location>
</feature>
<keyword evidence="6 7" id="KW-0472">Membrane</keyword>
<evidence type="ECO:0000313" key="9">
    <source>
        <dbReference type="EMBL" id="BAL57414.1"/>
    </source>
</evidence>
<organism evidence="9">
    <name type="scientific">uncultured Acetothermia bacterium</name>
    <dbReference type="NCBI Taxonomy" id="236499"/>
    <lineage>
        <taxon>Bacteria</taxon>
        <taxon>Candidatus Bipolaricaulota</taxon>
        <taxon>environmental samples</taxon>
    </lineage>
</organism>
<dbReference type="AlphaFoldDB" id="H5SMM8"/>
<keyword evidence="4 7" id="KW-0812">Transmembrane</keyword>
<reference evidence="9" key="1">
    <citation type="journal article" date="2005" name="Environ. Microbiol.">
        <title>Genetic and functional properties of uncultivated thermophilic crenarchaeotes from a subsurface gold mine as revealed by analysis of genome fragments.</title>
        <authorList>
            <person name="Nunoura T."/>
            <person name="Hirayama H."/>
            <person name="Takami H."/>
            <person name="Oida H."/>
            <person name="Nishi S."/>
            <person name="Shimamura S."/>
            <person name="Suzuki Y."/>
            <person name="Inagaki F."/>
            <person name="Takai K."/>
            <person name="Nealson K.H."/>
            <person name="Horikoshi K."/>
        </authorList>
    </citation>
    <scope>NUCLEOTIDE SEQUENCE</scope>
</reference>
<dbReference type="PANTHER" id="PTHR43386:SF1">
    <property type="entry name" value="D,D-DIPEPTIDE TRANSPORT SYSTEM PERMEASE PROTEIN DDPC-RELATED"/>
    <property type="match status" value="1"/>
</dbReference>
<dbReference type="EMBL" id="AP011775">
    <property type="protein sequence ID" value="BAL57414.1"/>
    <property type="molecule type" value="Genomic_DNA"/>
</dbReference>
<dbReference type="CDD" id="cd06261">
    <property type="entry name" value="TM_PBP2"/>
    <property type="match status" value="1"/>
</dbReference>
<dbReference type="Gene3D" id="1.10.3720.10">
    <property type="entry name" value="MetI-like"/>
    <property type="match status" value="1"/>
</dbReference>
<keyword evidence="2 7" id="KW-0813">Transport</keyword>
<dbReference type="InterPro" id="IPR000515">
    <property type="entry name" value="MetI-like"/>
</dbReference>
<keyword evidence="3" id="KW-1003">Cell membrane</keyword>
<evidence type="ECO:0000256" key="5">
    <source>
        <dbReference type="ARBA" id="ARBA00022989"/>
    </source>
</evidence>
<evidence type="ECO:0000259" key="8">
    <source>
        <dbReference type="PROSITE" id="PS50928"/>
    </source>
</evidence>
<dbReference type="PROSITE" id="PS50928">
    <property type="entry name" value="ABC_TM1"/>
    <property type="match status" value="1"/>
</dbReference>
<dbReference type="PANTHER" id="PTHR43386">
    <property type="entry name" value="OLIGOPEPTIDE TRANSPORT SYSTEM PERMEASE PROTEIN APPC"/>
    <property type="match status" value="1"/>
</dbReference>
<dbReference type="SUPFAM" id="SSF161098">
    <property type="entry name" value="MetI-like"/>
    <property type="match status" value="1"/>
</dbReference>
<keyword evidence="5 7" id="KW-1133">Transmembrane helix</keyword>
<dbReference type="GO" id="GO:0005886">
    <property type="term" value="C:plasma membrane"/>
    <property type="evidence" value="ECO:0007669"/>
    <property type="project" value="UniProtKB-SubCell"/>
</dbReference>
<reference evidence="9" key="2">
    <citation type="journal article" date="2012" name="PLoS ONE">
        <title>A Deeply Branching Thermophilic Bacterium with an Ancient Acetyl-CoA Pathway Dominates a Subsurface Ecosystem.</title>
        <authorList>
            <person name="Takami H."/>
            <person name="Noguchi H."/>
            <person name="Takaki Y."/>
            <person name="Uchiyama I."/>
            <person name="Toyoda A."/>
            <person name="Nishi S."/>
            <person name="Chee G.-J."/>
            <person name="Arai W."/>
            <person name="Nunoura T."/>
            <person name="Itoh T."/>
            <person name="Hattori M."/>
            <person name="Takai K."/>
        </authorList>
    </citation>
    <scope>NUCLEOTIDE SEQUENCE</scope>
</reference>
<feature type="transmembrane region" description="Helical" evidence="7">
    <location>
        <begin position="308"/>
        <end position="329"/>
    </location>
</feature>
<protein>
    <submittedName>
        <fullName evidence="9">Peptide/nickel transport system permease protein</fullName>
    </submittedName>
</protein>
<dbReference type="InterPro" id="IPR035906">
    <property type="entry name" value="MetI-like_sf"/>
</dbReference>
<name>H5SMM8_9BACT</name>
<feature type="transmembrane region" description="Helical" evidence="7">
    <location>
        <begin position="38"/>
        <end position="59"/>
    </location>
</feature>
<proteinExistence type="inferred from homology"/>
<gene>
    <name evidence="9" type="ORF">HGMM_F50D11C23</name>
</gene>
<evidence type="ECO:0000256" key="1">
    <source>
        <dbReference type="ARBA" id="ARBA00004651"/>
    </source>
</evidence>
<sequence length="343" mass="37935">MQQVTTTFKPAEALWRVRLQLFWRGLKGSWAMFAESKIGLTGLGIILFFALFGALWPAYPWLMEHLAWTPQELEAARNAPYGAISSIDQVYHPVVGYDPLIPGFENPSPPSRRHPLGTNQYGRDILAQLMASTGSEFMLGVLAALITVIIGTLVGAITAYYGGFVDTFFMRLADVFILFPLVSFLIVLGSMIELTLFKLAFILGILFGFGQITVILKSQALAVKVKPYIEAAKVAGGGHFHVIFRHIIPNLLPLAFLYMMFNVTSAIFSEAALSFFGLLPGIKISWGIMIDAAHSDGYILGGRSFQNWWLWVPPGVAITLLCSAFYLVGRGLDEVVNPRLRKR</sequence>
<comment type="similarity">
    <text evidence="7">Belongs to the binding-protein-dependent transport system permease family.</text>
</comment>
<feature type="domain" description="ABC transmembrane type-1" evidence="8">
    <location>
        <begin position="133"/>
        <end position="329"/>
    </location>
</feature>
<feature type="transmembrane region" description="Helical" evidence="7">
    <location>
        <begin position="137"/>
        <end position="161"/>
    </location>
</feature>
<comment type="subcellular location">
    <subcellularLocation>
        <location evidence="1 7">Cell membrane</location>
        <topology evidence="1 7">Multi-pass membrane protein</topology>
    </subcellularLocation>
</comment>
<dbReference type="Pfam" id="PF00528">
    <property type="entry name" value="BPD_transp_1"/>
    <property type="match status" value="1"/>
</dbReference>
<evidence type="ECO:0000256" key="2">
    <source>
        <dbReference type="ARBA" id="ARBA00022448"/>
    </source>
</evidence>
<evidence type="ECO:0000256" key="7">
    <source>
        <dbReference type="RuleBase" id="RU363032"/>
    </source>
</evidence>
<evidence type="ECO:0000256" key="4">
    <source>
        <dbReference type="ARBA" id="ARBA00022692"/>
    </source>
</evidence>
<evidence type="ECO:0000256" key="6">
    <source>
        <dbReference type="ARBA" id="ARBA00023136"/>
    </source>
</evidence>
<dbReference type="InterPro" id="IPR050366">
    <property type="entry name" value="BP-dependent_transpt_permease"/>
</dbReference>
<evidence type="ECO:0000256" key="3">
    <source>
        <dbReference type="ARBA" id="ARBA00022475"/>
    </source>
</evidence>
<feature type="transmembrane region" description="Helical" evidence="7">
    <location>
        <begin position="168"/>
        <end position="190"/>
    </location>
</feature>